<evidence type="ECO:0000256" key="2">
    <source>
        <dbReference type="ARBA" id="ARBA00004202"/>
    </source>
</evidence>
<dbReference type="AlphaFoldDB" id="C0GJF2"/>
<dbReference type="InterPro" id="IPR036429">
    <property type="entry name" value="SpoA-like_sf"/>
</dbReference>
<dbReference type="PANTHER" id="PTHR30034:SF6">
    <property type="entry name" value="YOP PROTEINS TRANSLOCATION PROTEIN Q"/>
    <property type="match status" value="1"/>
</dbReference>
<dbReference type="PIRSF" id="PIRSF002888">
    <property type="entry name" value="FliM"/>
    <property type="match status" value="1"/>
</dbReference>
<dbReference type="InterPro" id="IPR001543">
    <property type="entry name" value="FliN-like_C"/>
</dbReference>
<protein>
    <recommendedName>
        <fullName evidence="4 10">Flagellar motor switch protein FliM</fullName>
    </recommendedName>
</protein>
<keyword evidence="13" id="KW-1185">Reference proteome</keyword>
<dbReference type="OrthoDB" id="9806941at2"/>
<dbReference type="GO" id="GO:0005886">
    <property type="term" value="C:plasma membrane"/>
    <property type="evidence" value="ECO:0007669"/>
    <property type="project" value="UniProtKB-SubCell"/>
</dbReference>
<comment type="similarity">
    <text evidence="3">Belongs to the FliM family.</text>
</comment>
<evidence type="ECO:0000256" key="5">
    <source>
        <dbReference type="ARBA" id="ARBA00022475"/>
    </source>
</evidence>
<dbReference type="PRINTS" id="PR00955">
    <property type="entry name" value="FLGMOTORFLIM"/>
</dbReference>
<evidence type="ECO:0000313" key="13">
    <source>
        <dbReference type="Proteomes" id="UP000006443"/>
    </source>
</evidence>
<gene>
    <name evidence="12" type="ORF">DealDRAFT_2611</name>
</gene>
<keyword evidence="6" id="KW-0145">Chemotaxis</keyword>
<dbReference type="SUPFAM" id="SSF103039">
    <property type="entry name" value="CheC-like"/>
    <property type="match status" value="1"/>
</dbReference>
<dbReference type="Gene3D" id="3.40.1550.10">
    <property type="entry name" value="CheC-like"/>
    <property type="match status" value="1"/>
</dbReference>
<evidence type="ECO:0000256" key="4">
    <source>
        <dbReference type="ARBA" id="ARBA00021898"/>
    </source>
</evidence>
<evidence type="ECO:0000256" key="6">
    <source>
        <dbReference type="ARBA" id="ARBA00022500"/>
    </source>
</evidence>
<keyword evidence="9" id="KW-0975">Bacterial flagellum</keyword>
<accession>C0GJF2</accession>
<dbReference type="Proteomes" id="UP000006443">
    <property type="component" value="Unassembled WGS sequence"/>
</dbReference>
<dbReference type="CDD" id="cd17908">
    <property type="entry name" value="FliM"/>
    <property type="match status" value="1"/>
</dbReference>
<feature type="domain" description="Flagellar motor switch protein FliN-like C-terminal" evidence="11">
    <location>
        <begin position="251"/>
        <end position="316"/>
    </location>
</feature>
<dbReference type="PANTHER" id="PTHR30034">
    <property type="entry name" value="FLAGELLAR MOTOR SWITCH PROTEIN FLIM"/>
    <property type="match status" value="1"/>
</dbReference>
<dbReference type="InterPro" id="IPR028976">
    <property type="entry name" value="CheC-like_sf"/>
</dbReference>
<proteinExistence type="inferred from homology"/>
<evidence type="ECO:0000256" key="3">
    <source>
        <dbReference type="ARBA" id="ARBA00011049"/>
    </source>
</evidence>
<name>C0GJF2_DETAL</name>
<dbReference type="GO" id="GO:0050918">
    <property type="term" value="P:positive chemotaxis"/>
    <property type="evidence" value="ECO:0007669"/>
    <property type="project" value="TreeGrafter"/>
</dbReference>
<reference evidence="12 13" key="1">
    <citation type="submission" date="2009-02" db="EMBL/GenBank/DDBJ databases">
        <title>Sequencing of the draft genome and assembly of Dethiobacter alkaliphilus AHT 1.</title>
        <authorList>
            <consortium name="US DOE Joint Genome Institute (JGI-PGF)"/>
            <person name="Lucas S."/>
            <person name="Copeland A."/>
            <person name="Lapidus A."/>
            <person name="Glavina del Rio T."/>
            <person name="Dalin E."/>
            <person name="Tice H."/>
            <person name="Bruce D."/>
            <person name="Goodwin L."/>
            <person name="Pitluck S."/>
            <person name="Larimer F."/>
            <person name="Land M.L."/>
            <person name="Hauser L."/>
            <person name="Muyzer G."/>
        </authorList>
    </citation>
    <scope>NUCLEOTIDE SEQUENCE [LARGE SCALE GENOMIC DNA]</scope>
    <source>
        <strain evidence="12 13">AHT 1</strain>
    </source>
</reference>
<dbReference type="STRING" id="555088.DealDRAFT_2611"/>
<evidence type="ECO:0000256" key="10">
    <source>
        <dbReference type="NCBIfam" id="TIGR01397"/>
    </source>
</evidence>
<dbReference type="GO" id="GO:0071978">
    <property type="term" value="P:bacterial-type flagellum-dependent swarming motility"/>
    <property type="evidence" value="ECO:0007669"/>
    <property type="project" value="TreeGrafter"/>
</dbReference>
<keyword evidence="8" id="KW-0472">Membrane</keyword>
<sequence length="325" mass="36623">MKDVLSQNEIDSLIHALSTGEIAEEEPQTSDTPVQVYDFRRPNKFSKDQMRTLQIVHENFARILSNFLTAYLRTPVQVTLASVSQVTFEEFIFSLPTPTLMSIFKASDNMGSAMLETNPQFVFPIIDLLFGGEGKTPKQIRELTEIELTVMRRIVNKILENLRYAWEDINELSPQIENMDTNPQFNQMIASNETVALLTLSTKIRDSEGLINVCFPFITLEPVIANLTAQHWFSNSQISGGVHSRMLETGLEDVDVELTAVLGSSTVQMEDFLQFEEGDVILLDQRVDCPMTLLVEEKPMFKIQAGVSKGRRAVQFLHAEGGEAE</sequence>
<dbReference type="RefSeq" id="WP_008518189.1">
    <property type="nucleotide sequence ID" value="NZ_ACJM01000016.1"/>
</dbReference>
<evidence type="ECO:0000256" key="9">
    <source>
        <dbReference type="ARBA" id="ARBA00023143"/>
    </source>
</evidence>
<dbReference type="GO" id="GO:0003774">
    <property type="term" value="F:cytoskeletal motor activity"/>
    <property type="evidence" value="ECO:0007669"/>
    <property type="project" value="InterPro"/>
</dbReference>
<keyword evidence="12" id="KW-0966">Cell projection</keyword>
<evidence type="ECO:0000259" key="11">
    <source>
        <dbReference type="Pfam" id="PF01052"/>
    </source>
</evidence>
<evidence type="ECO:0000256" key="7">
    <source>
        <dbReference type="ARBA" id="ARBA00022779"/>
    </source>
</evidence>
<dbReference type="NCBIfam" id="TIGR01397">
    <property type="entry name" value="fliM_switch"/>
    <property type="match status" value="1"/>
</dbReference>
<evidence type="ECO:0000313" key="12">
    <source>
        <dbReference type="EMBL" id="EEG76499.1"/>
    </source>
</evidence>
<dbReference type="GO" id="GO:0009425">
    <property type="term" value="C:bacterial-type flagellum basal body"/>
    <property type="evidence" value="ECO:0007669"/>
    <property type="project" value="UniProtKB-SubCell"/>
</dbReference>
<dbReference type="EMBL" id="ACJM01000016">
    <property type="protein sequence ID" value="EEG76499.1"/>
    <property type="molecule type" value="Genomic_DNA"/>
</dbReference>
<dbReference type="Gene3D" id="2.30.330.10">
    <property type="entry name" value="SpoA-like"/>
    <property type="match status" value="1"/>
</dbReference>
<dbReference type="SUPFAM" id="SSF101801">
    <property type="entry name" value="Surface presentation of antigens (SPOA)"/>
    <property type="match status" value="1"/>
</dbReference>
<dbReference type="InterPro" id="IPR001689">
    <property type="entry name" value="Flag_FliM"/>
</dbReference>
<keyword evidence="5" id="KW-1003">Cell membrane</keyword>
<keyword evidence="12" id="KW-0969">Cilium</keyword>
<dbReference type="Pfam" id="PF01052">
    <property type="entry name" value="FliMN_C"/>
    <property type="match status" value="1"/>
</dbReference>
<organism evidence="12 13">
    <name type="scientific">Dethiobacter alkaliphilus AHT 1</name>
    <dbReference type="NCBI Taxonomy" id="555088"/>
    <lineage>
        <taxon>Bacteria</taxon>
        <taxon>Bacillati</taxon>
        <taxon>Bacillota</taxon>
        <taxon>Dethiobacteria</taxon>
        <taxon>Dethiobacterales</taxon>
        <taxon>Dethiobacteraceae</taxon>
        <taxon>Dethiobacter</taxon>
    </lineage>
</organism>
<evidence type="ECO:0000256" key="1">
    <source>
        <dbReference type="ARBA" id="ARBA00004117"/>
    </source>
</evidence>
<keyword evidence="12" id="KW-0282">Flagellum</keyword>
<comment type="caution">
    <text evidence="12">The sequence shown here is derived from an EMBL/GenBank/DDBJ whole genome shotgun (WGS) entry which is preliminary data.</text>
</comment>
<keyword evidence="7" id="KW-0283">Flagellar rotation</keyword>
<comment type="subcellular location">
    <subcellularLocation>
        <location evidence="1">Bacterial flagellum basal body</location>
    </subcellularLocation>
    <subcellularLocation>
        <location evidence="2">Cell membrane</location>
        <topology evidence="2">Peripheral membrane protein</topology>
    </subcellularLocation>
</comment>
<dbReference type="eggNOG" id="COG1868">
    <property type="taxonomic scope" value="Bacteria"/>
</dbReference>
<evidence type="ECO:0000256" key="8">
    <source>
        <dbReference type="ARBA" id="ARBA00023136"/>
    </source>
</evidence>
<dbReference type="Pfam" id="PF02154">
    <property type="entry name" value="FliM"/>
    <property type="match status" value="1"/>
</dbReference>